<dbReference type="SUPFAM" id="SSF52540">
    <property type="entry name" value="P-loop containing nucleoside triphosphate hydrolases"/>
    <property type="match status" value="1"/>
</dbReference>
<dbReference type="GO" id="GO:0016887">
    <property type="term" value="F:ATP hydrolysis activity"/>
    <property type="evidence" value="ECO:0007669"/>
    <property type="project" value="InterPro"/>
</dbReference>
<evidence type="ECO:0000259" key="2">
    <source>
        <dbReference type="Pfam" id="PF14338"/>
    </source>
</evidence>
<dbReference type="CDD" id="cd00009">
    <property type="entry name" value="AAA"/>
    <property type="match status" value="1"/>
</dbReference>
<dbReference type="PANTHER" id="PTHR37291:SF1">
    <property type="entry name" value="TYPE IV METHYL-DIRECTED RESTRICTION ENZYME ECOKMCRB SUBUNIT"/>
    <property type="match status" value="1"/>
</dbReference>
<gene>
    <name evidence="3" type="primary">mcrB</name>
    <name evidence="3" type="ORF">RBATCC27255_00553</name>
</gene>
<evidence type="ECO:0000313" key="3">
    <source>
        <dbReference type="EMBL" id="PKD32188.1"/>
    </source>
</evidence>
<dbReference type="EMBL" id="NNSR01000029">
    <property type="protein sequence ID" value="PKD32188.1"/>
    <property type="molecule type" value="Genomic_DNA"/>
</dbReference>
<protein>
    <submittedName>
        <fullName evidence="3">5-methylcytosine-specific restriction enzyme B</fullName>
        <ecNumber evidence="3">3.1.21.-</ecNumber>
    </submittedName>
</protein>
<sequence>MSTKNQFDWISFYEEFADKLLAYKDNRQELIEKIKQVYEVTGIKLPTIDRDKGGNNILVDIDPFTVFGLFNKQLTEKNRIKLITEFKELFDIKADVPMSFDGIPVLSPLKSTFFYFVDNRGESDIQNLWSIFELALTLSKNDTEENRQEFISAFNTVRKQKGVKWNLSMGLYWIRPNRFINLDSRNRWFIKNNDSLPESITATVKNLRDTPKAEIYLKLCDDCIAYIQSDKCSYKSLADFSCSAWSVSKQDDEYEKLSEKSDANSGAKFLRWFKPLLQALKDLGGSATPKEARNKIIENEKLTEEETSAVVGKTQTPEFNNDVAWARQYLVRGGYLDNSTRGVWKLTENGWTVDMTDELASEIFKTIVKENQQDKEDKGSALADEDVNTKRYWIYSPGNNASKWSECTEKGIMLIGWGEIGDLTRFASKSEVKAAMQDTYGDNKPYRNAALATWQFANEMKPGDIVFAKQGMYKIIGRGVVESGYIYDDSSEDEYNNTRKVKWTDIGEWEHPGQAVMKTLTDITQYTEYVEKLNAMFDTEDDDDDIDVEEEPLNTYTKENFLADVYISEKQYDTLEGLLRKKLNVILQGAPGVGKTYAAKRLAYSMMGVKDPERVQLVQFHQSYSYEDFVEGFRPSSTGMNFEIKKGAFYNFCKKASDDKENEYFFIIDEINRGNLSKIFGELFMLIEADKRGNDIQLLYSSDKFSVPKNVYIIGMMNTADRSLAMIDYALRRRFAFYEMKPAFESEGFREYQYGLENDKFNKLIDCVISLNQKIADDESLGEGFCIGHSYFCDIEEIKENTLTDIVEFEIIPLLKEYWFDEPSKVKEWSDRLRSAVK</sequence>
<feature type="domain" description="ATPase dynein-related AAA" evidence="1">
    <location>
        <begin position="584"/>
        <end position="735"/>
    </location>
</feature>
<organism evidence="3 4">
    <name type="scientific">Ruminococcus bromii</name>
    <dbReference type="NCBI Taxonomy" id="40518"/>
    <lineage>
        <taxon>Bacteria</taxon>
        <taxon>Bacillati</taxon>
        <taxon>Bacillota</taxon>
        <taxon>Clostridia</taxon>
        <taxon>Eubacteriales</taxon>
        <taxon>Oscillospiraceae</taxon>
        <taxon>Ruminococcus</taxon>
    </lineage>
</organism>
<dbReference type="Pfam" id="PF07728">
    <property type="entry name" value="AAA_5"/>
    <property type="match status" value="1"/>
</dbReference>
<dbReference type="RefSeq" id="WP_101028644.1">
    <property type="nucleotide sequence ID" value="NZ_CABMMZ010000029.1"/>
</dbReference>
<dbReference type="Proteomes" id="UP000233425">
    <property type="component" value="Unassembled WGS sequence"/>
</dbReference>
<keyword evidence="4" id="KW-1185">Reference proteome</keyword>
<dbReference type="Gene3D" id="3.40.50.300">
    <property type="entry name" value="P-loop containing nucleotide triphosphate hydrolases"/>
    <property type="match status" value="1"/>
</dbReference>
<dbReference type="InterPro" id="IPR052934">
    <property type="entry name" value="Methyl-DNA_Rec/Restrict_Enz"/>
</dbReference>
<feature type="domain" description="Restriction system protein Mrr-like N-terminal" evidence="2">
    <location>
        <begin position="271"/>
        <end position="353"/>
    </location>
</feature>
<dbReference type="InterPro" id="IPR025745">
    <property type="entry name" value="Mrr-like_N_dom"/>
</dbReference>
<dbReference type="GO" id="GO:0005524">
    <property type="term" value="F:ATP binding"/>
    <property type="evidence" value="ECO:0007669"/>
    <property type="project" value="InterPro"/>
</dbReference>
<dbReference type="AlphaFoldDB" id="A0A2N0UZ06"/>
<dbReference type="EC" id="3.1.21.-" evidence="3"/>
<dbReference type="InterPro" id="IPR027417">
    <property type="entry name" value="P-loop_NTPase"/>
</dbReference>
<proteinExistence type="predicted"/>
<evidence type="ECO:0000259" key="1">
    <source>
        <dbReference type="Pfam" id="PF07728"/>
    </source>
</evidence>
<reference evidence="3" key="1">
    <citation type="journal article" date="2018" name="Environ. Microbiol.">
        <title>Sporulation capability and amylosome conservation among diverse human colonic and rumen isolates of the keystone starch-degrader Ruminococcus bromii.</title>
        <authorList>
            <person name="Mukhopadhya I."/>
            <person name="Morais S."/>
            <person name="Laverde-Gomez J."/>
            <person name="Sheridan P.O."/>
            <person name="Walker A.W."/>
            <person name="Kelly W."/>
            <person name="Klieve A.V."/>
            <person name="Ouwerkerk D."/>
            <person name="Duncan S.H."/>
            <person name="Louis P."/>
            <person name="Koropatkin N."/>
            <person name="Cockburn D."/>
            <person name="Kibler R."/>
            <person name="Cooper P.J."/>
            <person name="Sandoval C."/>
            <person name="Crost E."/>
            <person name="Juge N."/>
            <person name="Bayer E.A."/>
            <person name="Flint H.J."/>
        </authorList>
    </citation>
    <scope>NUCLEOTIDE SEQUENCE [LARGE SCALE GENOMIC DNA]</scope>
    <source>
        <strain evidence="3">ATCC 27255</strain>
    </source>
</reference>
<dbReference type="PANTHER" id="PTHR37291">
    <property type="entry name" value="5-METHYLCYTOSINE-SPECIFIC RESTRICTION ENZYME B"/>
    <property type="match status" value="1"/>
</dbReference>
<evidence type="ECO:0000313" key="4">
    <source>
        <dbReference type="Proteomes" id="UP000233425"/>
    </source>
</evidence>
<keyword evidence="3" id="KW-0378">Hydrolase</keyword>
<dbReference type="InterPro" id="IPR011704">
    <property type="entry name" value="ATPase_dyneun-rel_AAA"/>
</dbReference>
<dbReference type="Pfam" id="PF14338">
    <property type="entry name" value="Mrr_N"/>
    <property type="match status" value="1"/>
</dbReference>
<accession>A0A2N0UZ06</accession>
<comment type="caution">
    <text evidence="3">The sequence shown here is derived from an EMBL/GenBank/DDBJ whole genome shotgun (WGS) entry which is preliminary data.</text>
</comment>
<name>A0A2N0UZ06_9FIRM</name>